<dbReference type="PANTHER" id="PTHR33070:SF116">
    <property type="entry name" value="DUF241 DOMAIN PROTEIN"/>
    <property type="match status" value="1"/>
</dbReference>
<dbReference type="AlphaFoldDB" id="A0A445LJF1"/>
<dbReference type="Proteomes" id="UP000289340">
    <property type="component" value="Chromosome 2"/>
</dbReference>
<name>A0A445LJF1_GLYSO</name>
<dbReference type="GO" id="GO:0048364">
    <property type="term" value="P:root development"/>
    <property type="evidence" value="ECO:0007669"/>
    <property type="project" value="InterPro"/>
</dbReference>
<evidence type="ECO:0008006" key="4">
    <source>
        <dbReference type="Google" id="ProtNLM"/>
    </source>
</evidence>
<comment type="caution">
    <text evidence="2">The sequence shown here is derived from an EMBL/GenBank/DDBJ whole genome shotgun (WGS) entry which is preliminary data.</text>
</comment>
<dbReference type="InterPro" id="IPR004320">
    <property type="entry name" value="BPS1_pln"/>
</dbReference>
<gene>
    <name evidence="2" type="ORF">D0Y65_002939</name>
</gene>
<evidence type="ECO:0000313" key="2">
    <source>
        <dbReference type="EMBL" id="RZC23369.1"/>
    </source>
</evidence>
<dbReference type="Pfam" id="PF03087">
    <property type="entry name" value="BPS1"/>
    <property type="match status" value="1"/>
</dbReference>
<dbReference type="PANTHER" id="PTHR33070">
    <property type="entry name" value="OS06G0725500 PROTEIN"/>
    <property type="match status" value="1"/>
</dbReference>
<dbReference type="GO" id="GO:0048367">
    <property type="term" value="P:shoot system development"/>
    <property type="evidence" value="ECO:0007669"/>
    <property type="project" value="InterPro"/>
</dbReference>
<keyword evidence="3" id="KW-1185">Reference proteome</keyword>
<dbReference type="Gramene" id="XM_028340288.1">
    <property type="protein sequence ID" value="XP_028196089.1"/>
    <property type="gene ID" value="LOC114381103"/>
</dbReference>
<reference evidence="2 3" key="1">
    <citation type="submission" date="2018-09" db="EMBL/GenBank/DDBJ databases">
        <title>A high-quality reference genome of wild soybean provides a powerful tool to mine soybean genomes.</title>
        <authorList>
            <person name="Xie M."/>
            <person name="Chung C.Y.L."/>
            <person name="Li M.-W."/>
            <person name="Wong F.-L."/>
            <person name="Chan T.-F."/>
            <person name="Lam H.-M."/>
        </authorList>
    </citation>
    <scope>NUCLEOTIDE SEQUENCE [LARGE SCALE GENOMIC DNA]</scope>
    <source>
        <strain evidence="3">cv. W05</strain>
        <tissue evidence="2">Hypocotyl of etiolated seedlings</tissue>
    </source>
</reference>
<feature type="region of interest" description="Disordered" evidence="1">
    <location>
        <begin position="1"/>
        <end position="30"/>
    </location>
</feature>
<organism evidence="2 3">
    <name type="scientific">Glycine soja</name>
    <name type="common">Wild soybean</name>
    <dbReference type="NCBI Taxonomy" id="3848"/>
    <lineage>
        <taxon>Eukaryota</taxon>
        <taxon>Viridiplantae</taxon>
        <taxon>Streptophyta</taxon>
        <taxon>Embryophyta</taxon>
        <taxon>Tracheophyta</taxon>
        <taxon>Spermatophyta</taxon>
        <taxon>Magnoliopsida</taxon>
        <taxon>eudicotyledons</taxon>
        <taxon>Gunneridae</taxon>
        <taxon>Pentapetalae</taxon>
        <taxon>rosids</taxon>
        <taxon>fabids</taxon>
        <taxon>Fabales</taxon>
        <taxon>Fabaceae</taxon>
        <taxon>Papilionoideae</taxon>
        <taxon>50 kb inversion clade</taxon>
        <taxon>NPAAA clade</taxon>
        <taxon>indigoferoid/millettioid clade</taxon>
        <taxon>Phaseoleae</taxon>
        <taxon>Glycine</taxon>
        <taxon>Glycine subgen. Soja</taxon>
    </lineage>
</organism>
<accession>A0A445LJF1</accession>
<evidence type="ECO:0000313" key="3">
    <source>
        <dbReference type="Proteomes" id="UP000289340"/>
    </source>
</evidence>
<sequence>MKRASMATFSPKHSSKYGVRSISLPTRSHPSTVRVEEELSKLKSLEASSSSSSTPKVETICCGLSGLAELYKCIEDLLKLPLTQQAIGQHQNEKWVNELLDCPVGFLDLLGKTRDSILLMKGSVGELQSALRRKRVGDLYMESYLSTYWRLRRNMRKECTKSWLLLKQMENESFGGSPTLDLSDHLSAVVRVLREASCITSSIFESLVVFLSSPILKLKPNKWAFVVSRLMQKGVFAYNNHQEDINELEKVDFALNSLILDNLNKDAEAEAEKIQSAHGRLEALVVAIEEIESGLECLFKRLINTRVSFLNIFSP</sequence>
<dbReference type="EMBL" id="QZWG01000002">
    <property type="protein sequence ID" value="RZC23369.1"/>
    <property type="molecule type" value="Genomic_DNA"/>
</dbReference>
<protein>
    <recommendedName>
        <fullName evidence="4">DUF241 domain protein</fullName>
    </recommendedName>
</protein>
<evidence type="ECO:0000256" key="1">
    <source>
        <dbReference type="SAM" id="MobiDB-lite"/>
    </source>
</evidence>
<proteinExistence type="predicted"/>